<sequence>MTTGIENINEETLTLKGKEKQIISTKKTRFIDASGHKYLIGIIRDITTRKKAEIELEHYRTKLEDLIKIRTDEVNLKNEELQRMNKLFVGRELRMKELKTIIKEMQSKNEN</sequence>
<dbReference type="Proteomes" id="UP001164705">
    <property type="component" value="Chromosome"/>
</dbReference>
<name>A0A9E8MXY3_9FLAO</name>
<dbReference type="Gene3D" id="3.30.450.20">
    <property type="entry name" value="PAS domain"/>
    <property type="match status" value="1"/>
</dbReference>
<dbReference type="RefSeq" id="WP_267676905.1">
    <property type="nucleotide sequence ID" value="NZ_CP113088.1"/>
</dbReference>
<dbReference type="KEGG" id="lnu:N7U66_00680"/>
<dbReference type="AlphaFoldDB" id="A0A9E8MXY3"/>
<evidence type="ECO:0008006" key="3">
    <source>
        <dbReference type="Google" id="ProtNLM"/>
    </source>
</evidence>
<protein>
    <recommendedName>
        <fullName evidence="3">PAC domain-containing protein</fullName>
    </recommendedName>
</protein>
<keyword evidence="2" id="KW-1185">Reference proteome</keyword>
<dbReference type="EMBL" id="CP113088">
    <property type="protein sequence ID" value="WAC02310.1"/>
    <property type="molecule type" value="Genomic_DNA"/>
</dbReference>
<dbReference type="InterPro" id="IPR035965">
    <property type="entry name" value="PAS-like_dom_sf"/>
</dbReference>
<organism evidence="1 2">
    <name type="scientific">Lacinutrix neustonica</name>
    <dbReference type="NCBI Taxonomy" id="2980107"/>
    <lineage>
        <taxon>Bacteria</taxon>
        <taxon>Pseudomonadati</taxon>
        <taxon>Bacteroidota</taxon>
        <taxon>Flavobacteriia</taxon>
        <taxon>Flavobacteriales</taxon>
        <taxon>Flavobacteriaceae</taxon>
        <taxon>Lacinutrix</taxon>
    </lineage>
</organism>
<proteinExistence type="predicted"/>
<gene>
    <name evidence="1" type="ORF">N7U66_00680</name>
</gene>
<dbReference type="SUPFAM" id="SSF55785">
    <property type="entry name" value="PYP-like sensor domain (PAS domain)"/>
    <property type="match status" value="1"/>
</dbReference>
<evidence type="ECO:0000313" key="1">
    <source>
        <dbReference type="EMBL" id="WAC02310.1"/>
    </source>
</evidence>
<reference evidence="1" key="1">
    <citation type="submission" date="2022-11" db="EMBL/GenBank/DDBJ databases">
        <title>Lacinutrix neustonica HL-RS19T sp. nov., isolated from the surface microlayer sample of brackish Lake Shihwa.</title>
        <authorList>
            <person name="Choi J.Y."/>
            <person name="Hwang C.Y."/>
        </authorList>
    </citation>
    <scope>NUCLEOTIDE SEQUENCE</scope>
    <source>
        <strain evidence="1">HL-RS19</strain>
    </source>
</reference>
<evidence type="ECO:0000313" key="2">
    <source>
        <dbReference type="Proteomes" id="UP001164705"/>
    </source>
</evidence>
<accession>A0A9E8MXY3</accession>